<dbReference type="InterPro" id="IPR001173">
    <property type="entry name" value="Glyco_trans_2-like"/>
</dbReference>
<comment type="subcellular location">
    <subcellularLocation>
        <location evidence="1">Membrane</location>
        <topology evidence="1">Multi-pass membrane protein</topology>
    </subcellularLocation>
</comment>
<evidence type="ECO:0000256" key="6">
    <source>
        <dbReference type="ARBA" id="ARBA00023136"/>
    </source>
</evidence>
<feature type="transmembrane region" description="Helical" evidence="8">
    <location>
        <begin position="375"/>
        <end position="401"/>
    </location>
</feature>
<dbReference type="InterPro" id="IPR050321">
    <property type="entry name" value="Glycosyltr_2/OpgH_subfam"/>
</dbReference>
<proteinExistence type="predicted"/>
<feature type="transmembrane region" description="Helical" evidence="8">
    <location>
        <begin position="437"/>
        <end position="462"/>
    </location>
</feature>
<evidence type="ECO:0000256" key="1">
    <source>
        <dbReference type="ARBA" id="ARBA00004141"/>
    </source>
</evidence>
<keyword evidence="4 8" id="KW-0812">Transmembrane</keyword>
<feature type="transmembrane region" description="Helical" evidence="8">
    <location>
        <begin position="407"/>
        <end position="425"/>
    </location>
</feature>
<feature type="transmembrane region" description="Helical" evidence="8">
    <location>
        <begin position="498"/>
        <end position="531"/>
    </location>
</feature>
<dbReference type="Gene3D" id="3.90.550.10">
    <property type="entry name" value="Spore Coat Polysaccharide Biosynthesis Protein SpsA, Chain A"/>
    <property type="match status" value="1"/>
</dbReference>
<protein>
    <submittedName>
        <fullName evidence="10">Glycosyltransferase family 2 protein</fullName>
    </submittedName>
</protein>
<feature type="compositionally biased region" description="Basic residues" evidence="7">
    <location>
        <begin position="15"/>
        <end position="25"/>
    </location>
</feature>
<evidence type="ECO:0000259" key="9">
    <source>
        <dbReference type="Pfam" id="PF13632"/>
    </source>
</evidence>
<evidence type="ECO:0000256" key="7">
    <source>
        <dbReference type="SAM" id="MobiDB-lite"/>
    </source>
</evidence>
<feature type="transmembrane region" description="Helical" evidence="8">
    <location>
        <begin position="71"/>
        <end position="98"/>
    </location>
</feature>
<feature type="domain" description="Glycosyltransferase 2-like" evidence="9">
    <location>
        <begin position="212"/>
        <end position="396"/>
    </location>
</feature>
<dbReference type="Proteomes" id="UP001596011">
    <property type="component" value="Unassembled WGS sequence"/>
</dbReference>
<dbReference type="RefSeq" id="WP_377132228.1">
    <property type="nucleotide sequence ID" value="NZ_JBHSFI010000002.1"/>
</dbReference>
<evidence type="ECO:0000256" key="2">
    <source>
        <dbReference type="ARBA" id="ARBA00022676"/>
    </source>
</evidence>
<dbReference type="PANTHER" id="PTHR43867">
    <property type="entry name" value="CELLULOSE SYNTHASE CATALYTIC SUBUNIT A [UDP-FORMING]"/>
    <property type="match status" value="1"/>
</dbReference>
<accession>A0ABV9HD34</accession>
<evidence type="ECO:0000313" key="11">
    <source>
        <dbReference type="Proteomes" id="UP001596011"/>
    </source>
</evidence>
<evidence type="ECO:0000256" key="5">
    <source>
        <dbReference type="ARBA" id="ARBA00022989"/>
    </source>
</evidence>
<name>A0ABV9HD34_9MICO</name>
<evidence type="ECO:0000256" key="3">
    <source>
        <dbReference type="ARBA" id="ARBA00022679"/>
    </source>
</evidence>
<keyword evidence="2" id="KW-0328">Glycosyltransferase</keyword>
<evidence type="ECO:0000256" key="8">
    <source>
        <dbReference type="SAM" id="Phobius"/>
    </source>
</evidence>
<dbReference type="Pfam" id="PF13632">
    <property type="entry name" value="Glyco_trans_2_3"/>
    <property type="match status" value="1"/>
</dbReference>
<sequence>MLTTGPDDPNSHEFRPHHRRPRNRSGRGEGMPGPLSALGPALALAVAWAALATVAWLVLAAATRPAMPLTWATTVLAAAAIAAAWLVGIRAAVLLAAATRRSHPSVGMRARRPRPELDDLVVALLCTTADDFQPDVVERSMRQTHPRTRTVVLDDSHGAGTRAAVDAFAARTAAADSAAGAVQVVRRTDRSGFKAGNINNYLRHHAQGVDAVVIIDADQEIGPDFVRTALRHLHAGPEVAVVQGAIRSRRGETQFVRDFRGMFDTHLRATSAGRAWFGMAAFDGRGALLDVGAVRDAGGFPEVVTEDAALTLELARQGRTVRYVPDLVSVEDAPTDYTAFTTQFGKFTEGAMQLLGRDRGLLFDTRLRPARRLDVFLNLASPLVGTSMMVALFGFALAAAAERIPGIPVALGASLGILGSVPLLPEAIRSIRRSGPVTACLFLLRGGLLYASVAIVMLRAVLRVCLGVRARFVVTPKANDRAGLVTAVRRRQPELAAAAASILAAVLLTGTVAPAGVFCVVAATAVGYSLTGGRAARPRSR</sequence>
<dbReference type="PANTHER" id="PTHR43867:SF2">
    <property type="entry name" value="CELLULOSE SYNTHASE CATALYTIC SUBUNIT A [UDP-FORMING]"/>
    <property type="match status" value="1"/>
</dbReference>
<keyword evidence="6 8" id="KW-0472">Membrane</keyword>
<evidence type="ECO:0000256" key="4">
    <source>
        <dbReference type="ARBA" id="ARBA00022692"/>
    </source>
</evidence>
<keyword evidence="3" id="KW-0808">Transferase</keyword>
<feature type="transmembrane region" description="Helical" evidence="8">
    <location>
        <begin position="37"/>
        <end position="59"/>
    </location>
</feature>
<comment type="caution">
    <text evidence="10">The sequence shown here is derived from an EMBL/GenBank/DDBJ whole genome shotgun (WGS) entry which is preliminary data.</text>
</comment>
<dbReference type="EMBL" id="JBHSFI010000002">
    <property type="protein sequence ID" value="MFC4627259.1"/>
    <property type="molecule type" value="Genomic_DNA"/>
</dbReference>
<organism evidence="10 11">
    <name type="scientific">Promicromonospora alba</name>
    <dbReference type="NCBI Taxonomy" id="1616110"/>
    <lineage>
        <taxon>Bacteria</taxon>
        <taxon>Bacillati</taxon>
        <taxon>Actinomycetota</taxon>
        <taxon>Actinomycetes</taxon>
        <taxon>Micrococcales</taxon>
        <taxon>Promicromonosporaceae</taxon>
        <taxon>Promicromonospora</taxon>
    </lineage>
</organism>
<evidence type="ECO:0000313" key="10">
    <source>
        <dbReference type="EMBL" id="MFC4627259.1"/>
    </source>
</evidence>
<dbReference type="SUPFAM" id="SSF53448">
    <property type="entry name" value="Nucleotide-diphospho-sugar transferases"/>
    <property type="match status" value="1"/>
</dbReference>
<feature type="region of interest" description="Disordered" evidence="7">
    <location>
        <begin position="1"/>
        <end position="32"/>
    </location>
</feature>
<dbReference type="InterPro" id="IPR029044">
    <property type="entry name" value="Nucleotide-diphossugar_trans"/>
</dbReference>
<keyword evidence="5 8" id="KW-1133">Transmembrane helix</keyword>
<reference evidence="11" key="1">
    <citation type="journal article" date="2019" name="Int. J. Syst. Evol. Microbiol.">
        <title>The Global Catalogue of Microorganisms (GCM) 10K type strain sequencing project: providing services to taxonomists for standard genome sequencing and annotation.</title>
        <authorList>
            <consortium name="The Broad Institute Genomics Platform"/>
            <consortium name="The Broad Institute Genome Sequencing Center for Infectious Disease"/>
            <person name="Wu L."/>
            <person name="Ma J."/>
        </authorList>
    </citation>
    <scope>NUCLEOTIDE SEQUENCE [LARGE SCALE GENOMIC DNA]</scope>
    <source>
        <strain evidence="11">CCUG 42722</strain>
    </source>
</reference>
<keyword evidence="11" id="KW-1185">Reference proteome</keyword>
<gene>
    <name evidence="10" type="ORF">ACFO6V_03370</name>
</gene>